<accession>A0A075LRF5</accession>
<dbReference type="PANTHER" id="PTHR43485:SF1">
    <property type="entry name" value="FORMATE HYDROGENLYASE SUBUNIT 5-RELATED"/>
    <property type="match status" value="1"/>
</dbReference>
<dbReference type="PANTHER" id="PTHR43485">
    <property type="entry name" value="HYDROGENASE-4 COMPONENT G"/>
    <property type="match status" value="1"/>
</dbReference>
<sequence>MTPEEFIERIKEKFEVDAHISENKMPHPRKRVWINVDRAKFKDLMKFIKEIDPHAQFSIIIGEDRGDYLSAEYHLELFYEQEPSLSVIVATACPKDDPKIPSLGDVFPSSVPYERENKEFLGIEFEGIPDPRRLFLPDDFPEGIYPLRLDDKGIKPEMVKNAGHPYKIKKEGSK</sequence>
<dbReference type="OrthoDB" id="43567at2157"/>
<reference evidence="3" key="1">
    <citation type="submission" date="2013-06" db="EMBL/GenBank/DDBJ databases">
        <title>Complete Genome Sequence of Hyperthermophilic Palaeococcus pacificus DY20341T, Isolated from a Deep-Sea Hydrothermal Sediments.</title>
        <authorList>
            <person name="Zeng X."/>
            <person name="Shao Z."/>
        </authorList>
    </citation>
    <scope>NUCLEOTIDE SEQUENCE [LARGE SCALE GENOMIC DNA]</scope>
    <source>
        <strain evidence="3">DY20341</strain>
    </source>
</reference>
<dbReference type="EMBL" id="CP006019">
    <property type="protein sequence ID" value="AIF68671.1"/>
    <property type="molecule type" value="Genomic_DNA"/>
</dbReference>
<proteinExistence type="predicted"/>
<dbReference type="InterPro" id="IPR001268">
    <property type="entry name" value="NADH_UbQ_OxRdtase_30kDa_su"/>
</dbReference>
<organism evidence="2 3">
    <name type="scientific">Palaeococcus pacificus DY20341</name>
    <dbReference type="NCBI Taxonomy" id="1343739"/>
    <lineage>
        <taxon>Archaea</taxon>
        <taxon>Methanobacteriati</taxon>
        <taxon>Methanobacteriota</taxon>
        <taxon>Thermococci</taxon>
        <taxon>Thermococcales</taxon>
        <taxon>Thermococcaceae</taxon>
        <taxon>Palaeococcus</taxon>
    </lineage>
</organism>
<dbReference type="InterPro" id="IPR037232">
    <property type="entry name" value="NADH_quin_OxRdtase_su_C/D-like"/>
</dbReference>
<dbReference type="KEGG" id="ppac:PAP_01145"/>
<keyword evidence="3" id="KW-1185">Reference proteome</keyword>
<reference evidence="2 3" key="2">
    <citation type="journal article" date="2015" name="Genome Announc.">
        <title>Complete Genome Sequence of Hyperthermophilic Piezophilic Archaeon Palaeococcus pacificus DY20341T, Isolated from Deep-Sea Hydrothermal Sediments.</title>
        <authorList>
            <person name="Zeng X."/>
            <person name="Jebbar M."/>
            <person name="Shao Z."/>
        </authorList>
    </citation>
    <scope>NUCLEOTIDE SEQUENCE [LARGE SCALE GENOMIC DNA]</scope>
    <source>
        <strain evidence="2 3">DY20341</strain>
    </source>
</reference>
<dbReference type="STRING" id="1343739.PAP_01145"/>
<feature type="domain" description="NADH:ubiquinone oxidoreductase 30kDa subunit" evidence="1">
    <location>
        <begin position="34"/>
        <end position="152"/>
    </location>
</feature>
<dbReference type="RefSeq" id="WP_048164197.1">
    <property type="nucleotide sequence ID" value="NZ_CP006019.1"/>
</dbReference>
<dbReference type="Gene3D" id="3.30.460.80">
    <property type="entry name" value="NADH:ubiquinone oxidoreductase, 30kDa subunit"/>
    <property type="match status" value="1"/>
</dbReference>
<evidence type="ECO:0000259" key="1">
    <source>
        <dbReference type="Pfam" id="PF00329"/>
    </source>
</evidence>
<dbReference type="SUPFAM" id="SSF143243">
    <property type="entry name" value="Nqo5-like"/>
    <property type="match status" value="1"/>
</dbReference>
<dbReference type="HOGENOM" id="CLU_097415_1_0_2"/>
<dbReference type="AlphaFoldDB" id="A0A075LRF5"/>
<dbReference type="Pfam" id="PF00329">
    <property type="entry name" value="Complex1_30kDa"/>
    <property type="match status" value="1"/>
</dbReference>
<protein>
    <submittedName>
        <fullName evidence="2">Hydrogenase</fullName>
    </submittedName>
</protein>
<dbReference type="GO" id="GO:0008137">
    <property type="term" value="F:NADH dehydrogenase (ubiquinone) activity"/>
    <property type="evidence" value="ECO:0007669"/>
    <property type="project" value="InterPro"/>
</dbReference>
<gene>
    <name evidence="2" type="ORF">PAP_01145</name>
</gene>
<dbReference type="GeneID" id="24841363"/>
<dbReference type="eggNOG" id="arCOG01552">
    <property type="taxonomic scope" value="Archaea"/>
</dbReference>
<evidence type="ECO:0000313" key="3">
    <source>
        <dbReference type="Proteomes" id="UP000027981"/>
    </source>
</evidence>
<dbReference type="InterPro" id="IPR052197">
    <property type="entry name" value="ComplexI_49kDa-like"/>
</dbReference>
<name>A0A075LRF5_9EURY</name>
<evidence type="ECO:0000313" key="2">
    <source>
        <dbReference type="EMBL" id="AIF68671.1"/>
    </source>
</evidence>
<dbReference type="Proteomes" id="UP000027981">
    <property type="component" value="Chromosome"/>
</dbReference>